<evidence type="ECO:0000313" key="2">
    <source>
        <dbReference type="EMBL" id="OMP13759.1"/>
    </source>
</evidence>
<keyword evidence="1" id="KW-0472">Membrane</keyword>
<reference evidence="3" key="1">
    <citation type="submission" date="2013-09" db="EMBL/GenBank/DDBJ databases">
        <title>Corchorus olitorius genome sequencing.</title>
        <authorList>
            <person name="Alam M."/>
            <person name="Haque M.S."/>
            <person name="Islam M.S."/>
            <person name="Emdad E.M."/>
            <person name="Islam M.M."/>
            <person name="Ahmed B."/>
            <person name="Halim A."/>
            <person name="Hossen Q.M.M."/>
            <person name="Hossain M.Z."/>
            <person name="Ahmed R."/>
            <person name="Khan M.M."/>
            <person name="Islam R."/>
            <person name="Rashid M.M."/>
            <person name="Khan S.A."/>
            <person name="Rahman M.S."/>
            <person name="Alam M."/>
            <person name="Yahiya A.S."/>
            <person name="Khan M.S."/>
            <person name="Azam M.S."/>
            <person name="Haque T."/>
            <person name="Lashkar M.Z.H."/>
            <person name="Akhand A.I."/>
            <person name="Morshed G."/>
            <person name="Roy S."/>
            <person name="Uddin K.S."/>
            <person name="Rabeya T."/>
            <person name="Hossain A.S."/>
            <person name="Chowdhury A."/>
            <person name="Snigdha A.R."/>
            <person name="Mortoza M.S."/>
            <person name="Matin S.A."/>
            <person name="Hoque S.M.E."/>
            <person name="Islam M.K."/>
            <person name="Roy D.K."/>
            <person name="Haider R."/>
            <person name="Moosa M.M."/>
            <person name="Elias S.M."/>
            <person name="Hasan A.M."/>
            <person name="Jahan S."/>
            <person name="Shafiuddin M."/>
            <person name="Mahmood N."/>
            <person name="Shommy N.S."/>
        </authorList>
    </citation>
    <scope>NUCLEOTIDE SEQUENCE [LARGE SCALE GENOMIC DNA]</scope>
    <source>
        <strain evidence="3">cv. O-4</strain>
    </source>
</reference>
<accession>A0A1R3L393</accession>
<keyword evidence="1" id="KW-0812">Transmembrane</keyword>
<dbReference type="AlphaFoldDB" id="A0A1R3L393"/>
<gene>
    <name evidence="2" type="ORF">COLO4_01007</name>
</gene>
<keyword evidence="3" id="KW-1185">Reference proteome</keyword>
<dbReference type="Proteomes" id="UP000187203">
    <property type="component" value="Unassembled WGS sequence"/>
</dbReference>
<evidence type="ECO:0000256" key="1">
    <source>
        <dbReference type="SAM" id="Phobius"/>
    </source>
</evidence>
<feature type="transmembrane region" description="Helical" evidence="1">
    <location>
        <begin position="248"/>
        <end position="266"/>
    </location>
</feature>
<dbReference type="EMBL" id="AWUE01003349">
    <property type="protein sequence ID" value="OMP13759.1"/>
    <property type="molecule type" value="Genomic_DNA"/>
</dbReference>
<proteinExistence type="predicted"/>
<protein>
    <submittedName>
        <fullName evidence="2">Uncharacterized protein</fullName>
    </submittedName>
</protein>
<evidence type="ECO:0000313" key="3">
    <source>
        <dbReference type="Proteomes" id="UP000187203"/>
    </source>
</evidence>
<feature type="transmembrane region" description="Helical" evidence="1">
    <location>
        <begin position="115"/>
        <end position="134"/>
    </location>
</feature>
<organism evidence="2 3">
    <name type="scientific">Corchorus olitorius</name>
    <dbReference type="NCBI Taxonomy" id="93759"/>
    <lineage>
        <taxon>Eukaryota</taxon>
        <taxon>Viridiplantae</taxon>
        <taxon>Streptophyta</taxon>
        <taxon>Embryophyta</taxon>
        <taxon>Tracheophyta</taxon>
        <taxon>Spermatophyta</taxon>
        <taxon>Magnoliopsida</taxon>
        <taxon>eudicotyledons</taxon>
        <taxon>Gunneridae</taxon>
        <taxon>Pentapetalae</taxon>
        <taxon>rosids</taxon>
        <taxon>malvids</taxon>
        <taxon>Malvales</taxon>
        <taxon>Malvaceae</taxon>
        <taxon>Grewioideae</taxon>
        <taxon>Apeibeae</taxon>
        <taxon>Corchorus</taxon>
    </lineage>
</organism>
<keyword evidence="1" id="KW-1133">Transmembrane helix</keyword>
<name>A0A1R3L393_9ROSI</name>
<comment type="caution">
    <text evidence="2">The sequence shown here is derived from an EMBL/GenBank/DDBJ whole genome shotgun (WGS) entry which is preliminary data.</text>
</comment>
<sequence length="354" mass="38225">MSLKETPVINLLAVAFIASTVASGAATVLKAYGQYKAPKAKTEKDLAAEIQSAKMAVEMLEMLISTKEGEHKAQATAIIATFKNTLITLAKGEGDYDKRILDAREVAIQAHASTLIIAAVAGTIVGSAAGLFAYKKVTKKTTGNQTQLAEVVRTMTTEYEMAVLALEAKNNIVAMSEYVRWAEKVQLDGTATCLKRQLGILATTIAHGGVLAVVEKIDSLTYKRGFRGMFVTWTKALSRLWRNQMRKFLTLLSALFFAGAVAAQPVPFTEAAGGVSFYRWTTAPDGSFAVCVPIPSGVNISSGSTCKLHSDDSTPTGYYRFLTSLVPKGRTITQVQIVPVGDRYKGSYLVVYWK</sequence>